<gene>
    <name evidence="2" type="ORF">IGS67_00725</name>
</gene>
<dbReference type="EMBL" id="JACZDF010000001">
    <property type="protein sequence ID" value="MBD9698023.1"/>
    <property type="molecule type" value="Genomic_DNA"/>
</dbReference>
<keyword evidence="1" id="KW-1133">Transmembrane helix</keyword>
<keyword evidence="1" id="KW-0812">Transmembrane</keyword>
<reference evidence="2 3" key="1">
    <citation type="submission" date="2020-09" db="EMBL/GenBank/DDBJ databases">
        <title>Flavimobilis rhizosphaerae sp. nov., isolated from rhizosphere soil of Spartina alterniflora.</title>
        <authorList>
            <person name="Hanqin C."/>
        </authorList>
    </citation>
    <scope>NUCLEOTIDE SEQUENCE [LARGE SCALE GENOMIC DNA]</scope>
    <source>
        <strain evidence="2 3">GY 10621</strain>
    </source>
</reference>
<evidence type="ECO:0000313" key="2">
    <source>
        <dbReference type="EMBL" id="MBD9698023.1"/>
    </source>
</evidence>
<organism evidence="2 3">
    <name type="scientific">Flavimobilis rhizosphaerae</name>
    <dbReference type="NCBI Taxonomy" id="2775421"/>
    <lineage>
        <taxon>Bacteria</taxon>
        <taxon>Bacillati</taxon>
        <taxon>Actinomycetota</taxon>
        <taxon>Actinomycetes</taxon>
        <taxon>Micrococcales</taxon>
        <taxon>Jonesiaceae</taxon>
        <taxon>Flavimobilis</taxon>
    </lineage>
</organism>
<keyword evidence="1" id="KW-0472">Membrane</keyword>
<feature type="transmembrane region" description="Helical" evidence="1">
    <location>
        <begin position="20"/>
        <end position="42"/>
    </location>
</feature>
<name>A0ABR9DM05_9MICO</name>
<evidence type="ECO:0000313" key="3">
    <source>
        <dbReference type="Proteomes" id="UP000642107"/>
    </source>
</evidence>
<comment type="caution">
    <text evidence="2">The sequence shown here is derived from an EMBL/GenBank/DDBJ whole genome shotgun (WGS) entry which is preliminary data.</text>
</comment>
<proteinExistence type="predicted"/>
<protein>
    <submittedName>
        <fullName evidence="2">Uncharacterized protein</fullName>
    </submittedName>
</protein>
<dbReference type="Proteomes" id="UP000642107">
    <property type="component" value="Unassembled WGS sequence"/>
</dbReference>
<accession>A0ABR9DM05</accession>
<keyword evidence="3" id="KW-1185">Reference proteome</keyword>
<evidence type="ECO:0000256" key="1">
    <source>
        <dbReference type="SAM" id="Phobius"/>
    </source>
</evidence>
<dbReference type="RefSeq" id="WP_192276802.1">
    <property type="nucleotide sequence ID" value="NZ_JACZDF010000001.1"/>
</dbReference>
<sequence length="59" mass="6266">MVIAGVMVVGLVAYLLTDSVLATFIASSPIGLICFFVVAPLVDRRRARTAKREPDSSDG</sequence>